<reference evidence="4" key="1">
    <citation type="journal article" date="2019" name="Int. J. Syst. Evol. Microbiol.">
        <title>The Global Catalogue of Microorganisms (GCM) 10K type strain sequencing project: providing services to taxonomists for standard genome sequencing and annotation.</title>
        <authorList>
            <consortium name="The Broad Institute Genomics Platform"/>
            <consortium name="The Broad Institute Genome Sequencing Center for Infectious Disease"/>
            <person name="Wu L."/>
            <person name="Ma J."/>
        </authorList>
    </citation>
    <scope>NUCLEOTIDE SEQUENCE [LARGE SCALE GENOMIC DNA]</scope>
    <source>
        <strain evidence="4">JCM 19635</strain>
    </source>
</reference>
<proteinExistence type="predicted"/>
<accession>A0ABW2U414</accession>
<evidence type="ECO:0000259" key="2">
    <source>
        <dbReference type="Pfam" id="PF02922"/>
    </source>
</evidence>
<evidence type="ECO:0000313" key="3">
    <source>
        <dbReference type="EMBL" id="MFC7668218.1"/>
    </source>
</evidence>
<evidence type="ECO:0000256" key="1">
    <source>
        <dbReference type="SAM" id="MobiDB-lite"/>
    </source>
</evidence>
<dbReference type="RefSeq" id="WP_380203357.1">
    <property type="nucleotide sequence ID" value="NZ_JBHTEK010000001.1"/>
</dbReference>
<dbReference type="InterPro" id="IPR044143">
    <property type="entry name" value="GlgB_N_E_set_prok"/>
</dbReference>
<feature type="domain" description="Glycoside hydrolase family 13 N-terminal" evidence="2">
    <location>
        <begin position="33"/>
        <end position="109"/>
    </location>
</feature>
<dbReference type="PANTHER" id="PTHR43651">
    <property type="entry name" value="1,4-ALPHA-GLUCAN-BRANCHING ENZYME"/>
    <property type="match status" value="1"/>
</dbReference>
<feature type="region of interest" description="Disordered" evidence="1">
    <location>
        <begin position="144"/>
        <end position="180"/>
    </location>
</feature>
<dbReference type="CDD" id="cd02855">
    <property type="entry name" value="E_set_GBE_prok_N"/>
    <property type="match status" value="1"/>
</dbReference>
<dbReference type="InterPro" id="IPR004193">
    <property type="entry name" value="Glyco_hydro_13_N"/>
</dbReference>
<dbReference type="InterPro" id="IPR014756">
    <property type="entry name" value="Ig_E-set"/>
</dbReference>
<evidence type="ECO:0000313" key="4">
    <source>
        <dbReference type="Proteomes" id="UP001596513"/>
    </source>
</evidence>
<dbReference type="Proteomes" id="UP001596513">
    <property type="component" value="Unassembled WGS sequence"/>
</dbReference>
<organism evidence="3 4">
    <name type="scientific">Hymenobacter humi</name>
    <dbReference type="NCBI Taxonomy" id="1411620"/>
    <lineage>
        <taxon>Bacteria</taxon>
        <taxon>Pseudomonadati</taxon>
        <taxon>Bacteroidota</taxon>
        <taxon>Cytophagia</taxon>
        <taxon>Cytophagales</taxon>
        <taxon>Hymenobacteraceae</taxon>
        <taxon>Hymenobacter</taxon>
    </lineage>
</organism>
<gene>
    <name evidence="3" type="ORF">ACFQT0_13155</name>
</gene>
<dbReference type="PANTHER" id="PTHR43651:SF11">
    <property type="entry name" value="MALTO-OLIGOSYLTREHALOSE TREHALOHYDROLASE"/>
    <property type="match status" value="1"/>
</dbReference>
<keyword evidence="4" id="KW-1185">Reference proteome</keyword>
<dbReference type="EMBL" id="JBHTEK010000001">
    <property type="protein sequence ID" value="MFC7668218.1"/>
    <property type="molecule type" value="Genomic_DNA"/>
</dbReference>
<feature type="compositionally biased region" description="Basic residues" evidence="1">
    <location>
        <begin position="147"/>
        <end position="164"/>
    </location>
</feature>
<dbReference type="InterPro" id="IPR013783">
    <property type="entry name" value="Ig-like_fold"/>
</dbReference>
<name>A0ABW2U414_9BACT</name>
<dbReference type="SUPFAM" id="SSF81296">
    <property type="entry name" value="E set domains"/>
    <property type="match status" value="1"/>
</dbReference>
<sequence>MPAPSTPIRATAAPKVSLKKKVTSLPSAPQPGMGAVPHAAGTTFRVWAPHADAVSVVGTFNDWKPTKHPLQHEADGYWAVDVPDARPGDEYKYHIRHNGNAFDRNDPYARQVTNSAGSSVVHDPHFDWGDDNFQMPPWNEPGDLRAARGHLQRPPCRPRGHLSGRGREAAVPARFGHQLH</sequence>
<dbReference type="Gene3D" id="2.60.40.10">
    <property type="entry name" value="Immunoglobulins"/>
    <property type="match status" value="1"/>
</dbReference>
<protein>
    <recommendedName>
        <fullName evidence="2">Glycoside hydrolase family 13 N-terminal domain-containing protein</fullName>
    </recommendedName>
</protein>
<comment type="caution">
    <text evidence="3">The sequence shown here is derived from an EMBL/GenBank/DDBJ whole genome shotgun (WGS) entry which is preliminary data.</text>
</comment>
<dbReference type="Pfam" id="PF02922">
    <property type="entry name" value="CBM_48"/>
    <property type="match status" value="1"/>
</dbReference>